<dbReference type="InterPro" id="IPR046871">
    <property type="entry name" value="Pro_CA_2"/>
</dbReference>
<sequence>MGVEHHCEAVVVSCIDYRFQGYLKDFLYENLKDKTFDYIGFAGSTKDLDIIMGQIEISVRLHNIKRAVLIHHEDCGAYGAEGSLARHTQDLLKAKTEINEKFPSLNVDLYYLKLDGSFVDISASEPE</sequence>
<evidence type="ECO:0000313" key="1">
    <source>
        <dbReference type="EMBL" id="OGM33692.1"/>
    </source>
</evidence>
<dbReference type="Gene3D" id="3.40.1050.10">
    <property type="entry name" value="Carbonic anhydrase"/>
    <property type="match status" value="1"/>
</dbReference>
<accession>A0A1F7Z284</accession>
<dbReference type="GO" id="GO:0004089">
    <property type="term" value="F:carbonate dehydratase activity"/>
    <property type="evidence" value="ECO:0007669"/>
    <property type="project" value="InterPro"/>
</dbReference>
<organism evidence="1 2">
    <name type="scientific">Candidatus Woesebacteria bacterium RIFCSPHIGHO2_02_FULL_39_13</name>
    <dbReference type="NCBI Taxonomy" id="1802505"/>
    <lineage>
        <taxon>Bacteria</taxon>
        <taxon>Candidatus Woeseibacteriota</taxon>
    </lineage>
</organism>
<dbReference type="GO" id="GO:0008270">
    <property type="term" value="F:zinc ion binding"/>
    <property type="evidence" value="ECO:0007669"/>
    <property type="project" value="InterPro"/>
</dbReference>
<comment type="caution">
    <text evidence="1">The sequence shown here is derived from an EMBL/GenBank/DDBJ whole genome shotgun (WGS) entry which is preliminary data.</text>
</comment>
<reference evidence="1 2" key="1">
    <citation type="journal article" date="2016" name="Nat. Commun.">
        <title>Thousands of microbial genomes shed light on interconnected biogeochemical processes in an aquifer system.</title>
        <authorList>
            <person name="Anantharaman K."/>
            <person name="Brown C.T."/>
            <person name="Hug L.A."/>
            <person name="Sharon I."/>
            <person name="Castelle C.J."/>
            <person name="Probst A.J."/>
            <person name="Thomas B.C."/>
            <person name="Singh A."/>
            <person name="Wilkins M.J."/>
            <person name="Karaoz U."/>
            <person name="Brodie E.L."/>
            <person name="Williams K.H."/>
            <person name="Hubbard S.S."/>
            <person name="Banfield J.F."/>
        </authorList>
    </citation>
    <scope>NUCLEOTIDE SEQUENCE [LARGE SCALE GENOMIC DNA]</scope>
</reference>
<dbReference type="STRING" id="1802505.A3D01_06100"/>
<dbReference type="Pfam" id="PF20393">
    <property type="entry name" value="Pro_CA_2"/>
    <property type="match status" value="1"/>
</dbReference>
<dbReference type="SUPFAM" id="SSF53056">
    <property type="entry name" value="beta-carbonic anhydrase, cab"/>
    <property type="match status" value="1"/>
</dbReference>
<dbReference type="EMBL" id="MGGR01000015">
    <property type="protein sequence ID" value="OGM33692.1"/>
    <property type="molecule type" value="Genomic_DNA"/>
</dbReference>
<name>A0A1F7Z284_9BACT</name>
<dbReference type="Proteomes" id="UP000177169">
    <property type="component" value="Unassembled WGS sequence"/>
</dbReference>
<evidence type="ECO:0000313" key="2">
    <source>
        <dbReference type="Proteomes" id="UP000177169"/>
    </source>
</evidence>
<dbReference type="InterPro" id="IPR036874">
    <property type="entry name" value="Carbonic_anhydrase_sf"/>
</dbReference>
<proteinExistence type="predicted"/>
<protein>
    <recommendedName>
        <fullName evidence="3">Carbonic anhydrase</fullName>
    </recommendedName>
</protein>
<evidence type="ECO:0008006" key="3">
    <source>
        <dbReference type="Google" id="ProtNLM"/>
    </source>
</evidence>
<gene>
    <name evidence="1" type="ORF">A3D01_06100</name>
</gene>
<dbReference type="AlphaFoldDB" id="A0A1F7Z284"/>